<name>A0ABV7JNM0_9SPHI</name>
<evidence type="ECO:0000256" key="1">
    <source>
        <dbReference type="ARBA" id="ARBA00022729"/>
    </source>
</evidence>
<dbReference type="Gene3D" id="2.130.10.130">
    <property type="entry name" value="Integrin alpha, N-terminal"/>
    <property type="match status" value="2"/>
</dbReference>
<comment type="caution">
    <text evidence="2">The sequence shown here is derived from an EMBL/GenBank/DDBJ whole genome shotgun (WGS) entry which is preliminary data.</text>
</comment>
<dbReference type="Proteomes" id="UP001595526">
    <property type="component" value="Unassembled WGS sequence"/>
</dbReference>
<dbReference type="PANTHER" id="PTHR44103:SF1">
    <property type="entry name" value="PROPROTEIN CONVERTASE P"/>
    <property type="match status" value="1"/>
</dbReference>
<keyword evidence="3" id="KW-1185">Reference proteome</keyword>
<proteinExistence type="predicted"/>
<sequence>MEKNKFVIILAVFLCCLLAVGAVGRKVVGPSEKNGYPARKIAFKKTVLTKEFISEGVAVGDVNNDGQMDIIAGARWFQGPDWKRVHEIYPEDQVFDGTTGYSNSMLNFTIDVDQDGWVDYIRVDFPGKEIWWYQNPGNKGGYWKQHVIARSASNESPAFVDIDDDGRNDILCGDPDTREMVWFRCPSEKGDTTWVRHVISDKGAPGTEVFSHGLGFGDINGDGRGDVIIKQGWWEAPTDPTQPGWTFHPADLGLDCAQMYVMDVNGDGLPDVISSSAHRFGMWWYEQGRDAAGKTTWKLREIYSEYSQTHALSLVDLNGDGNMDLLSGMRYLAHQGHDPGESNPPTIFWLEFLPGDPPTWVPHVIDDASGVGVNNVVEDINGDGLLDIAVANKGGVFYFEQIPAGR</sequence>
<dbReference type="RefSeq" id="WP_379022095.1">
    <property type="nucleotide sequence ID" value="NZ_JBHRTA010000030.1"/>
</dbReference>
<protein>
    <submittedName>
        <fullName evidence="2">FG-GAP repeat domain-containing protein</fullName>
    </submittedName>
</protein>
<dbReference type="EMBL" id="JBHRTA010000030">
    <property type="protein sequence ID" value="MFC3197933.1"/>
    <property type="molecule type" value="Genomic_DNA"/>
</dbReference>
<evidence type="ECO:0000313" key="2">
    <source>
        <dbReference type="EMBL" id="MFC3197933.1"/>
    </source>
</evidence>
<dbReference type="Pfam" id="PF01839">
    <property type="entry name" value="FG-GAP"/>
    <property type="match status" value="1"/>
</dbReference>
<dbReference type="InterPro" id="IPR013517">
    <property type="entry name" value="FG-GAP"/>
</dbReference>
<dbReference type="SUPFAM" id="SSF69318">
    <property type="entry name" value="Integrin alpha N-terminal domain"/>
    <property type="match status" value="1"/>
</dbReference>
<dbReference type="Pfam" id="PF13517">
    <property type="entry name" value="FG-GAP_3"/>
    <property type="match status" value="2"/>
</dbReference>
<keyword evidence="1" id="KW-0732">Signal</keyword>
<reference evidence="3" key="1">
    <citation type="journal article" date="2019" name="Int. J. Syst. Evol. Microbiol.">
        <title>The Global Catalogue of Microorganisms (GCM) 10K type strain sequencing project: providing services to taxonomists for standard genome sequencing and annotation.</title>
        <authorList>
            <consortium name="The Broad Institute Genomics Platform"/>
            <consortium name="The Broad Institute Genome Sequencing Center for Infectious Disease"/>
            <person name="Wu L."/>
            <person name="Ma J."/>
        </authorList>
    </citation>
    <scope>NUCLEOTIDE SEQUENCE [LARGE SCALE GENOMIC DNA]</scope>
    <source>
        <strain evidence="3">KCTC 52416</strain>
    </source>
</reference>
<accession>A0ABV7JNM0</accession>
<gene>
    <name evidence="2" type="ORF">ACFOET_09940</name>
</gene>
<dbReference type="InterPro" id="IPR028994">
    <property type="entry name" value="Integrin_alpha_N"/>
</dbReference>
<dbReference type="PANTHER" id="PTHR44103">
    <property type="entry name" value="PROPROTEIN CONVERTASE P"/>
    <property type="match status" value="1"/>
</dbReference>
<organism evidence="2 3">
    <name type="scientific">Parapedobacter deserti</name>
    <dbReference type="NCBI Taxonomy" id="1912957"/>
    <lineage>
        <taxon>Bacteria</taxon>
        <taxon>Pseudomonadati</taxon>
        <taxon>Bacteroidota</taxon>
        <taxon>Sphingobacteriia</taxon>
        <taxon>Sphingobacteriales</taxon>
        <taxon>Sphingobacteriaceae</taxon>
        <taxon>Parapedobacter</taxon>
    </lineage>
</organism>
<evidence type="ECO:0000313" key="3">
    <source>
        <dbReference type="Proteomes" id="UP001595526"/>
    </source>
</evidence>